<accession>E0VH99</accession>
<evidence type="ECO:0000256" key="6">
    <source>
        <dbReference type="ARBA" id="ARBA00023136"/>
    </source>
</evidence>
<keyword evidence="6 7" id="KW-0472">Membrane</keyword>
<keyword evidence="4 7" id="KW-0812">Transmembrane</keyword>
<feature type="transmembrane region" description="Helical" evidence="7">
    <location>
        <begin position="42"/>
        <end position="68"/>
    </location>
</feature>
<dbReference type="PANTHER" id="PTHR16024">
    <property type="entry name" value="XK-RELATED PROTEIN"/>
    <property type="match status" value="1"/>
</dbReference>
<dbReference type="OrthoDB" id="6356248at2759"/>
<comment type="similarity">
    <text evidence="2 7">Belongs to the XK family.</text>
</comment>
<evidence type="ECO:0000313" key="11">
    <source>
        <dbReference type="EnsemblMetazoa" id="PHUM204150-PA"/>
    </source>
</evidence>
<dbReference type="GO" id="GO:0005886">
    <property type="term" value="C:plasma membrane"/>
    <property type="evidence" value="ECO:0007669"/>
    <property type="project" value="UniProtKB-SubCell"/>
</dbReference>
<dbReference type="PANTHER" id="PTHR16024:SF4">
    <property type="entry name" value="XK-RELATED PROTEIN"/>
    <property type="match status" value="1"/>
</dbReference>
<sequence length="665" mass="77097">MANNEFLPLCDVLFNIISLLWYFCNVVFDLVFSYALFNHQKFIWFCASLSCIVLSLVVNQIISLRFYFKTFQYKSILNSKNSSLKRSLIILIHLIQCGVLWRYIKLFIPVDIRYVKQEVRDLCLLRLIHAFCEAAPLLLMQLYLLFKEPGTSEIKNLILVSSVLSLFSMCWALASFSKNVRLQNVHRLVFTWLGVIFQLFWRLGTVGSRVVALTLYASLYGKWLFLVLGLHWMSMFLWLISPKNVFHGEKISKHRKIVLAILIAFVYIFSYINLQQLNHRQKMATFYTVMLLENTLLVAVWLAEVWPDFNFLVPLLISISFLGGLCFMGLYYKIFHVRRLAYWSGGRDIGCEYNGNNTSTTRLPNNNVRANENAGQKNDLNKLFGQNLSLNYHEKIPGVFNCRFSSPYANTAKRKKKKPTTFVPPPSVIILPNSIKSCNNSENEPQQNAENKGYDFLMHTIEINPDKCVPFWKRPLSSNSNREKGLWETENNSIGSKVNIQHKLKEKKQKQLAELKVIEEEIKQGKIERTSLSAANVPHSSLQPIPRTKRHIESFILNPTKPLSTSLYDFTYHLLPPPVRWEHSRVETPEIVLAPHFLDNDKWEKFKSYTYSISDDDQSELENKGNDISGTTSKRHNKMSSDVDSQMSLPRSFTLPREFKYCKIS</sequence>
<dbReference type="EMBL" id="DS235165">
    <property type="protein sequence ID" value="EEB12755.1"/>
    <property type="molecule type" value="Genomic_DNA"/>
</dbReference>
<feature type="transmembrane region" description="Helical" evidence="7">
    <location>
        <begin position="286"/>
        <end position="303"/>
    </location>
</feature>
<dbReference type="VEuPathDB" id="VectorBase:PHUM204150"/>
<gene>
    <name evidence="11" type="primary">8238539</name>
    <name evidence="10" type="ORF">Phum_PHUM204150</name>
</gene>
<keyword evidence="5 7" id="KW-1133">Transmembrane helix</keyword>
<dbReference type="InterPro" id="IPR050895">
    <property type="entry name" value="XK-related_scramblase"/>
</dbReference>
<reference evidence="10" key="2">
    <citation type="submission" date="2007-04" db="EMBL/GenBank/DDBJ databases">
        <title>The genome of the human body louse.</title>
        <authorList>
            <consortium name="The Human Body Louse Genome Consortium"/>
            <person name="Kirkness E."/>
            <person name="Walenz B."/>
            <person name="Hass B."/>
            <person name="Bruggner R."/>
            <person name="Strausberg R."/>
        </authorList>
    </citation>
    <scope>NUCLEOTIDE SEQUENCE</scope>
    <source>
        <strain evidence="10">USDA</strain>
    </source>
</reference>
<dbReference type="eggNOG" id="KOG4790">
    <property type="taxonomic scope" value="Eukaryota"/>
</dbReference>
<keyword evidence="12" id="KW-1185">Reference proteome</keyword>
<keyword evidence="8" id="KW-0175">Coiled coil</keyword>
<dbReference type="EMBL" id="AAZO01002369">
    <property type="status" value="NOT_ANNOTATED_CDS"/>
    <property type="molecule type" value="Genomic_DNA"/>
</dbReference>
<dbReference type="OMA" id="FFHVRRL"/>
<dbReference type="RefSeq" id="XP_002425493.1">
    <property type="nucleotide sequence ID" value="XM_002425448.1"/>
</dbReference>
<protein>
    <recommendedName>
        <fullName evidence="7">XK-related protein</fullName>
    </recommendedName>
</protein>
<feature type="transmembrane region" description="Helical" evidence="7">
    <location>
        <begin position="309"/>
        <end position="332"/>
    </location>
</feature>
<dbReference type="HOGENOM" id="CLU_017244_0_0_1"/>
<organism>
    <name type="scientific">Pediculus humanus subsp. corporis</name>
    <name type="common">Body louse</name>
    <dbReference type="NCBI Taxonomy" id="121224"/>
    <lineage>
        <taxon>Eukaryota</taxon>
        <taxon>Metazoa</taxon>
        <taxon>Ecdysozoa</taxon>
        <taxon>Arthropoda</taxon>
        <taxon>Hexapoda</taxon>
        <taxon>Insecta</taxon>
        <taxon>Pterygota</taxon>
        <taxon>Neoptera</taxon>
        <taxon>Paraneoptera</taxon>
        <taxon>Psocodea</taxon>
        <taxon>Troctomorpha</taxon>
        <taxon>Phthiraptera</taxon>
        <taxon>Anoplura</taxon>
        <taxon>Pediculidae</taxon>
        <taxon>Pediculus</taxon>
    </lineage>
</organism>
<dbReference type="GeneID" id="8238539"/>
<name>E0VH99_PEDHC</name>
<dbReference type="InterPro" id="IPR018629">
    <property type="entry name" value="XK-rel"/>
</dbReference>
<reference evidence="11" key="3">
    <citation type="submission" date="2021-02" db="UniProtKB">
        <authorList>
            <consortium name="EnsemblMetazoa"/>
        </authorList>
    </citation>
    <scope>IDENTIFICATION</scope>
    <source>
        <strain evidence="11">USDA</strain>
    </source>
</reference>
<comment type="subcellular location">
    <subcellularLocation>
        <location evidence="1">Cell membrane</location>
        <topology evidence="1">Multi-pass membrane protein</topology>
    </subcellularLocation>
    <subcellularLocation>
        <location evidence="7">Membrane</location>
        <topology evidence="7">Multi-pass membrane protein</topology>
    </subcellularLocation>
</comment>
<feature type="transmembrane region" description="Helical" evidence="7">
    <location>
        <begin position="157"/>
        <end position="177"/>
    </location>
</feature>
<feature type="transmembrane region" description="Helical" evidence="7">
    <location>
        <begin position="223"/>
        <end position="241"/>
    </location>
</feature>
<keyword evidence="3" id="KW-1003">Cell membrane</keyword>
<feature type="transmembrane region" description="Helical" evidence="7">
    <location>
        <begin position="12"/>
        <end position="36"/>
    </location>
</feature>
<evidence type="ECO:0000256" key="8">
    <source>
        <dbReference type="SAM" id="Coils"/>
    </source>
</evidence>
<evidence type="ECO:0000256" key="3">
    <source>
        <dbReference type="ARBA" id="ARBA00022475"/>
    </source>
</evidence>
<dbReference type="CTD" id="8238539"/>
<reference evidence="10" key="1">
    <citation type="submission" date="2007-04" db="EMBL/GenBank/DDBJ databases">
        <title>Annotation of Pediculus humanus corporis strain USDA.</title>
        <authorList>
            <person name="Kirkness E."/>
            <person name="Hannick L."/>
            <person name="Hass B."/>
            <person name="Bruggner R."/>
            <person name="Lawson D."/>
            <person name="Bidwell S."/>
            <person name="Joardar V."/>
            <person name="Caler E."/>
            <person name="Walenz B."/>
            <person name="Inman J."/>
            <person name="Schobel S."/>
            <person name="Galinsky K."/>
            <person name="Amedeo P."/>
            <person name="Strausberg R."/>
        </authorList>
    </citation>
    <scope>NUCLEOTIDE SEQUENCE</scope>
    <source>
        <strain evidence="10">USDA</strain>
    </source>
</reference>
<evidence type="ECO:0000256" key="7">
    <source>
        <dbReference type="RuleBase" id="RU910716"/>
    </source>
</evidence>
<dbReference type="EnsemblMetazoa" id="PHUM204150-RA">
    <property type="protein sequence ID" value="PHUM204150-PA"/>
    <property type="gene ID" value="PHUM204150"/>
</dbReference>
<feature type="transmembrane region" description="Helical" evidence="7">
    <location>
        <begin position="257"/>
        <end position="274"/>
    </location>
</feature>
<dbReference type="Proteomes" id="UP000009046">
    <property type="component" value="Unassembled WGS sequence"/>
</dbReference>
<dbReference type="Pfam" id="PF09815">
    <property type="entry name" value="XK-related"/>
    <property type="match status" value="1"/>
</dbReference>
<feature type="transmembrane region" description="Helical" evidence="7">
    <location>
        <begin position="88"/>
        <end position="104"/>
    </location>
</feature>
<dbReference type="InParanoid" id="E0VH99"/>
<evidence type="ECO:0000256" key="5">
    <source>
        <dbReference type="ARBA" id="ARBA00022989"/>
    </source>
</evidence>
<feature type="coiled-coil region" evidence="8">
    <location>
        <begin position="501"/>
        <end position="528"/>
    </location>
</feature>
<dbReference type="AlphaFoldDB" id="E0VH99"/>
<evidence type="ECO:0000256" key="2">
    <source>
        <dbReference type="ARBA" id="ARBA00008789"/>
    </source>
</evidence>
<evidence type="ECO:0000313" key="12">
    <source>
        <dbReference type="Proteomes" id="UP000009046"/>
    </source>
</evidence>
<feature type="transmembrane region" description="Helical" evidence="7">
    <location>
        <begin position="124"/>
        <end position="145"/>
    </location>
</feature>
<feature type="transmembrane region" description="Helical" evidence="7">
    <location>
        <begin position="189"/>
        <end position="211"/>
    </location>
</feature>
<evidence type="ECO:0000256" key="4">
    <source>
        <dbReference type="ARBA" id="ARBA00022692"/>
    </source>
</evidence>
<evidence type="ECO:0000256" key="1">
    <source>
        <dbReference type="ARBA" id="ARBA00004651"/>
    </source>
</evidence>
<proteinExistence type="inferred from homology"/>
<evidence type="ECO:0000256" key="9">
    <source>
        <dbReference type="SAM" id="MobiDB-lite"/>
    </source>
</evidence>
<feature type="region of interest" description="Disordered" evidence="9">
    <location>
        <begin position="617"/>
        <end position="648"/>
    </location>
</feature>
<evidence type="ECO:0000313" key="10">
    <source>
        <dbReference type="EMBL" id="EEB12755.1"/>
    </source>
</evidence>
<dbReference type="KEGG" id="phu:Phum_PHUM204150"/>